<proteinExistence type="predicted"/>
<sequence length="36" mass="4078">MFCMMVDSLCKSLMVINVVSSLNLSVLFRYGLAYND</sequence>
<accession>A0A0A9C6J0</accession>
<dbReference type="EMBL" id="GBRH01230798">
    <property type="protein sequence ID" value="JAD67097.1"/>
    <property type="molecule type" value="Transcribed_RNA"/>
</dbReference>
<organism evidence="2">
    <name type="scientific">Arundo donax</name>
    <name type="common">Giant reed</name>
    <name type="synonym">Donax arundinaceus</name>
    <dbReference type="NCBI Taxonomy" id="35708"/>
    <lineage>
        <taxon>Eukaryota</taxon>
        <taxon>Viridiplantae</taxon>
        <taxon>Streptophyta</taxon>
        <taxon>Embryophyta</taxon>
        <taxon>Tracheophyta</taxon>
        <taxon>Spermatophyta</taxon>
        <taxon>Magnoliopsida</taxon>
        <taxon>Liliopsida</taxon>
        <taxon>Poales</taxon>
        <taxon>Poaceae</taxon>
        <taxon>PACMAD clade</taxon>
        <taxon>Arundinoideae</taxon>
        <taxon>Arundineae</taxon>
        <taxon>Arundo</taxon>
    </lineage>
</organism>
<keyword evidence="1" id="KW-1133">Transmembrane helix</keyword>
<dbReference type="AlphaFoldDB" id="A0A0A9C6J0"/>
<evidence type="ECO:0000256" key="1">
    <source>
        <dbReference type="SAM" id="Phobius"/>
    </source>
</evidence>
<feature type="transmembrane region" description="Helical" evidence="1">
    <location>
        <begin position="12"/>
        <end position="32"/>
    </location>
</feature>
<name>A0A0A9C6J0_ARUDO</name>
<reference evidence="2" key="1">
    <citation type="submission" date="2014-09" db="EMBL/GenBank/DDBJ databases">
        <authorList>
            <person name="Magalhaes I.L.F."/>
            <person name="Oliveira U."/>
            <person name="Santos F.R."/>
            <person name="Vidigal T.H.D.A."/>
            <person name="Brescovit A.D."/>
            <person name="Santos A.J."/>
        </authorList>
    </citation>
    <scope>NUCLEOTIDE SEQUENCE</scope>
    <source>
        <tissue evidence="2">Shoot tissue taken approximately 20 cm above the soil surface</tissue>
    </source>
</reference>
<keyword evidence="1" id="KW-0812">Transmembrane</keyword>
<reference evidence="2" key="2">
    <citation type="journal article" date="2015" name="Data Brief">
        <title>Shoot transcriptome of the giant reed, Arundo donax.</title>
        <authorList>
            <person name="Barrero R.A."/>
            <person name="Guerrero F.D."/>
            <person name="Moolhuijzen P."/>
            <person name="Goolsby J.A."/>
            <person name="Tidwell J."/>
            <person name="Bellgard S.E."/>
            <person name="Bellgard M.I."/>
        </authorList>
    </citation>
    <scope>NUCLEOTIDE SEQUENCE</scope>
    <source>
        <tissue evidence="2">Shoot tissue taken approximately 20 cm above the soil surface</tissue>
    </source>
</reference>
<keyword evidence="1" id="KW-0472">Membrane</keyword>
<protein>
    <submittedName>
        <fullName evidence="2">Uncharacterized protein</fullName>
    </submittedName>
</protein>
<evidence type="ECO:0000313" key="2">
    <source>
        <dbReference type="EMBL" id="JAD67097.1"/>
    </source>
</evidence>